<protein>
    <submittedName>
        <fullName evidence="4">RNA-binding KH domain-containing protein</fullName>
    </submittedName>
</protein>
<keyword evidence="5" id="KW-1185">Reference proteome</keyword>
<dbReference type="PANTHER" id="PTHR11208:SF98">
    <property type="entry name" value="RNA-BINDING KH DOMAIN-CONTAINING PROTEIN"/>
    <property type="match status" value="1"/>
</dbReference>
<dbReference type="GO" id="GO:0048024">
    <property type="term" value="P:regulation of mRNA splicing, via spliceosome"/>
    <property type="evidence" value="ECO:0007669"/>
    <property type="project" value="TreeGrafter"/>
</dbReference>
<accession>A0A7J0FJV2</accession>
<dbReference type="PANTHER" id="PTHR11208">
    <property type="entry name" value="RNA-BINDING PROTEIN RELATED"/>
    <property type="match status" value="1"/>
</dbReference>
<feature type="domain" description="KHDC4/BBP-like KH-domain type I" evidence="3">
    <location>
        <begin position="170"/>
        <end position="252"/>
    </location>
</feature>
<dbReference type="InterPro" id="IPR045071">
    <property type="entry name" value="BBP-like"/>
</dbReference>
<feature type="compositionally biased region" description="Basic and acidic residues" evidence="2">
    <location>
        <begin position="1"/>
        <end position="15"/>
    </location>
</feature>
<keyword evidence="1" id="KW-0694">RNA-binding</keyword>
<dbReference type="Pfam" id="PF22675">
    <property type="entry name" value="KH-I_KHDC4-BBP"/>
    <property type="match status" value="1"/>
</dbReference>
<dbReference type="InterPro" id="IPR055256">
    <property type="entry name" value="KH_1_KHDC4/BBP-like"/>
</dbReference>
<evidence type="ECO:0000313" key="4">
    <source>
        <dbReference type="EMBL" id="GFY98981.1"/>
    </source>
</evidence>
<feature type="region of interest" description="Disordered" evidence="2">
    <location>
        <begin position="611"/>
        <end position="647"/>
    </location>
</feature>
<evidence type="ECO:0000259" key="3">
    <source>
        <dbReference type="Pfam" id="PF22675"/>
    </source>
</evidence>
<comment type="caution">
    <text evidence="4">The sequence shown here is derived from an EMBL/GenBank/DDBJ whole genome shotgun (WGS) entry which is preliminary data.</text>
</comment>
<dbReference type="OrthoDB" id="6777263at2759"/>
<dbReference type="SUPFAM" id="SSF54791">
    <property type="entry name" value="Eukaryotic type KH-domain (KH-domain type I)"/>
    <property type="match status" value="1"/>
</dbReference>
<gene>
    <name evidence="4" type="ORF">Acr_13g0003820</name>
</gene>
<dbReference type="InterPro" id="IPR036612">
    <property type="entry name" value="KH_dom_type_1_sf"/>
</dbReference>
<dbReference type="AlphaFoldDB" id="A0A7J0FJV2"/>
<sequence length="734" mass="78279">MSTKVEEASTAEPHDVQTTATAKASAASTNSPKISMFAAKSGFVQRKTKWGTDLTQDAAVRKGRALAYQLLAIEDFPSPLALKYSSGSKSQSSLISGLLEMGDNQDSALVAQNTDDESSTHQIKTEKSELLELEKREAIGEILKLNPSYKAPPDYKPLLKEAKVPVPIKQYPGYNFISLIFGPASDTQKRLERETGAKVRVYGTKADTREKAEIAKTDGNETHGAYEELYVQISADTYEKVDAAVALIELLVTPVSFSVDSVNVADQSQGTSVPYMIPPVGVNEGFAQPIVGSTQTPPRGQVLLRNPVQGPPMPFNPSNMPSLFGPRPVLASGFGSVPIALLLVPPDHSHQFCSALSCLSHFHLEGGTAWMGPQMVLLLRDLIFITVQPVIVSGAPPSNISSANNIPPSNFPPRQSVPSPSSAAGSHHIAAPIFTSGPQAQVGFPPAAPLVLTQVQASTSAPRPTQNSSYIAPMQPVMARAMAPHPSPEPFIRICAECPNAIYINTFATITITNTNDFTFQPHRPQNLATQAVPRPPIQNMLPQNPTVQPPPLAPKTPSFWPHMQTSSPQPVLPGIPRPQLNNQINQPQTQISPFSGNPTVTVAPLRHPAISNPNPGAPNPQIGPRNLNPASQVGNLGGPFPSRPGNPLQLQQNYPAAVGRPQTLLAPNQQLGTNLSFASGRPASGALGQQQIYDPFSPTSVSTVPLQGGNPAKTRNQDSDPEYEDLMASVGVI</sequence>
<name>A0A7J0FJV2_9ERIC</name>
<evidence type="ECO:0000256" key="1">
    <source>
        <dbReference type="ARBA" id="ARBA00022884"/>
    </source>
</evidence>
<proteinExistence type="predicted"/>
<dbReference type="GO" id="GO:0005634">
    <property type="term" value="C:nucleus"/>
    <property type="evidence" value="ECO:0007669"/>
    <property type="project" value="TreeGrafter"/>
</dbReference>
<organism evidence="4 5">
    <name type="scientific">Actinidia rufa</name>
    <dbReference type="NCBI Taxonomy" id="165716"/>
    <lineage>
        <taxon>Eukaryota</taxon>
        <taxon>Viridiplantae</taxon>
        <taxon>Streptophyta</taxon>
        <taxon>Embryophyta</taxon>
        <taxon>Tracheophyta</taxon>
        <taxon>Spermatophyta</taxon>
        <taxon>Magnoliopsida</taxon>
        <taxon>eudicotyledons</taxon>
        <taxon>Gunneridae</taxon>
        <taxon>Pentapetalae</taxon>
        <taxon>asterids</taxon>
        <taxon>Ericales</taxon>
        <taxon>Actinidiaceae</taxon>
        <taxon>Actinidia</taxon>
    </lineage>
</organism>
<evidence type="ECO:0000313" key="5">
    <source>
        <dbReference type="Proteomes" id="UP000585474"/>
    </source>
</evidence>
<dbReference type="Gene3D" id="3.30.1370.10">
    <property type="entry name" value="K Homology domain, type 1"/>
    <property type="match status" value="1"/>
</dbReference>
<dbReference type="GO" id="GO:0003729">
    <property type="term" value="F:mRNA binding"/>
    <property type="evidence" value="ECO:0007669"/>
    <property type="project" value="TreeGrafter"/>
</dbReference>
<evidence type="ECO:0000256" key="2">
    <source>
        <dbReference type="SAM" id="MobiDB-lite"/>
    </source>
</evidence>
<feature type="region of interest" description="Disordered" evidence="2">
    <location>
        <begin position="699"/>
        <end position="734"/>
    </location>
</feature>
<dbReference type="EMBL" id="BJWL01000013">
    <property type="protein sequence ID" value="GFY98981.1"/>
    <property type="molecule type" value="Genomic_DNA"/>
</dbReference>
<feature type="compositionally biased region" description="Low complexity" evidence="2">
    <location>
        <begin position="18"/>
        <end position="29"/>
    </location>
</feature>
<dbReference type="Proteomes" id="UP000585474">
    <property type="component" value="Unassembled WGS sequence"/>
</dbReference>
<feature type="region of interest" description="Disordered" evidence="2">
    <location>
        <begin position="403"/>
        <end position="425"/>
    </location>
</feature>
<feature type="compositionally biased region" description="Polar residues" evidence="2">
    <location>
        <begin position="412"/>
        <end position="424"/>
    </location>
</feature>
<reference evidence="4 5" key="1">
    <citation type="submission" date="2019-07" db="EMBL/GenBank/DDBJ databases">
        <title>De Novo Assembly of kiwifruit Actinidia rufa.</title>
        <authorList>
            <person name="Sugita-Konishi S."/>
            <person name="Sato K."/>
            <person name="Mori E."/>
            <person name="Abe Y."/>
            <person name="Kisaki G."/>
            <person name="Hamano K."/>
            <person name="Suezawa K."/>
            <person name="Otani M."/>
            <person name="Fukuda T."/>
            <person name="Manabe T."/>
            <person name="Gomi K."/>
            <person name="Tabuchi M."/>
            <person name="Akimitsu K."/>
            <person name="Kataoka I."/>
        </authorList>
    </citation>
    <scope>NUCLEOTIDE SEQUENCE [LARGE SCALE GENOMIC DNA]</scope>
    <source>
        <strain evidence="5">cv. Fuchu</strain>
    </source>
</reference>
<feature type="region of interest" description="Disordered" evidence="2">
    <location>
        <begin position="1"/>
        <end position="31"/>
    </location>
</feature>